<dbReference type="Proteomes" id="UP000831796">
    <property type="component" value="Chromosome"/>
</dbReference>
<accession>A0A8T9Q341</accession>
<organism evidence="3 4">
    <name type="scientific">Hymenobacter cellulosilyticus</name>
    <dbReference type="NCBI Taxonomy" id="2932248"/>
    <lineage>
        <taxon>Bacteria</taxon>
        <taxon>Pseudomonadati</taxon>
        <taxon>Bacteroidota</taxon>
        <taxon>Cytophagia</taxon>
        <taxon>Cytophagales</taxon>
        <taxon>Hymenobacteraceae</taxon>
        <taxon>Hymenobacter</taxon>
    </lineage>
</organism>
<protein>
    <recommendedName>
        <fullName evidence="2">DUF3592 domain-containing protein</fullName>
    </recommendedName>
</protein>
<dbReference type="AlphaFoldDB" id="A0A8T9Q341"/>
<evidence type="ECO:0000256" key="1">
    <source>
        <dbReference type="SAM" id="Phobius"/>
    </source>
</evidence>
<keyword evidence="1" id="KW-1133">Transmembrane helix</keyword>
<evidence type="ECO:0000313" key="4">
    <source>
        <dbReference type="Proteomes" id="UP000831796"/>
    </source>
</evidence>
<keyword evidence="1" id="KW-0812">Transmembrane</keyword>
<dbReference type="EMBL" id="CP095046">
    <property type="protein sequence ID" value="UOQ71455.1"/>
    <property type="molecule type" value="Genomic_DNA"/>
</dbReference>
<feature type="transmembrane region" description="Helical" evidence="1">
    <location>
        <begin position="16"/>
        <end position="37"/>
    </location>
</feature>
<dbReference type="RefSeq" id="WP_244674862.1">
    <property type="nucleotide sequence ID" value="NZ_CP095046.1"/>
</dbReference>
<gene>
    <name evidence="3" type="ORF">MUN79_23000</name>
</gene>
<reference evidence="3" key="1">
    <citation type="submission" date="2022-04" db="EMBL/GenBank/DDBJ databases">
        <title>Hymenobacter sp. isolated from the air.</title>
        <authorList>
            <person name="Won M."/>
            <person name="Lee C.-M."/>
            <person name="Woen H.-Y."/>
            <person name="Kwon S.-W."/>
        </authorList>
    </citation>
    <scope>NUCLEOTIDE SEQUENCE</scope>
    <source>
        <strain evidence="3">5116S-3</strain>
    </source>
</reference>
<proteinExistence type="predicted"/>
<keyword evidence="4" id="KW-1185">Reference proteome</keyword>
<evidence type="ECO:0000313" key="3">
    <source>
        <dbReference type="EMBL" id="UOQ71455.1"/>
    </source>
</evidence>
<sequence length="124" mass="13564">MQAPDSTTSPTTTRQIISLVLGLVLGIAFFAGVVYFVKKDKAEKRALILKNPGYATGIITRVRTHKSRRVTVQYIVGGAEYSLRTRVPRIFLRTHAKGDTTAVIYSKANPASAILKATLRSSTK</sequence>
<evidence type="ECO:0000259" key="2">
    <source>
        <dbReference type="Pfam" id="PF12158"/>
    </source>
</evidence>
<dbReference type="InterPro" id="IPR021994">
    <property type="entry name" value="DUF3592"/>
</dbReference>
<feature type="domain" description="DUF3592" evidence="2">
    <location>
        <begin position="57"/>
        <end position="117"/>
    </location>
</feature>
<dbReference type="KEGG" id="hcu:MUN79_23000"/>
<keyword evidence="1" id="KW-0472">Membrane</keyword>
<name>A0A8T9Q341_9BACT</name>
<dbReference type="Pfam" id="PF12158">
    <property type="entry name" value="DUF3592"/>
    <property type="match status" value="1"/>
</dbReference>